<evidence type="ECO:0000256" key="10">
    <source>
        <dbReference type="ARBA" id="ARBA00023114"/>
    </source>
</evidence>
<keyword evidence="18" id="KW-1185">Reference proteome</keyword>
<evidence type="ECO:0000256" key="13">
    <source>
        <dbReference type="ARBA" id="ARBA00023237"/>
    </source>
</evidence>
<protein>
    <submittedName>
        <fullName evidence="17">Sugar transporter</fullName>
    </submittedName>
</protein>
<dbReference type="PROSITE" id="PS51257">
    <property type="entry name" value="PROKAR_LIPOPROTEIN"/>
    <property type="match status" value="1"/>
</dbReference>
<dbReference type="OrthoDB" id="1445882at2"/>
<dbReference type="GO" id="GO:0015159">
    <property type="term" value="F:polysaccharide transmembrane transporter activity"/>
    <property type="evidence" value="ECO:0007669"/>
    <property type="project" value="InterPro"/>
</dbReference>
<comment type="similarity">
    <text evidence="2">Belongs to the BexD/CtrA/VexA family.</text>
</comment>
<evidence type="ECO:0000256" key="6">
    <source>
        <dbReference type="ARBA" id="ARBA00022692"/>
    </source>
</evidence>
<keyword evidence="7" id="KW-0732">Signal</keyword>
<dbReference type="RefSeq" id="WP_085768086.1">
    <property type="nucleotide sequence ID" value="NZ_CP019344.1"/>
</dbReference>
<keyword evidence="12" id="KW-0564">Palmitate</keyword>
<reference evidence="17 18" key="1">
    <citation type="submission" date="2016-11" db="EMBL/GenBank/DDBJ databases">
        <title>Trade-off between light-utilization and light-protection in marine flavobacteria.</title>
        <authorList>
            <person name="Kumagai Y."/>
        </authorList>
    </citation>
    <scope>NUCLEOTIDE SEQUENCE [LARGE SCALE GENOMIC DNA]</scope>
    <source>
        <strain evidence="17 18">JCM 13191</strain>
    </source>
</reference>
<keyword evidence="8" id="KW-0625">Polysaccharide transport</keyword>
<comment type="subcellular location">
    <subcellularLocation>
        <location evidence="1">Cell outer membrane</location>
        <topology evidence="1">Multi-pass membrane protein</topology>
    </subcellularLocation>
</comment>
<dbReference type="Gene3D" id="3.10.560.10">
    <property type="entry name" value="Outer membrane lipoprotein wza domain like"/>
    <property type="match status" value="1"/>
</dbReference>
<dbReference type="GO" id="GO:0046930">
    <property type="term" value="C:pore complex"/>
    <property type="evidence" value="ECO:0007669"/>
    <property type="project" value="UniProtKB-KW"/>
</dbReference>
<keyword evidence="6" id="KW-0812">Transmembrane</keyword>
<keyword evidence="4" id="KW-1134">Transmembrane beta strand</keyword>
<evidence type="ECO:0000259" key="16">
    <source>
        <dbReference type="Pfam" id="PF22461"/>
    </source>
</evidence>
<evidence type="ECO:0000256" key="2">
    <source>
        <dbReference type="ARBA" id="ARBA00009450"/>
    </source>
</evidence>
<dbReference type="STRING" id="331648.BST97_15525"/>
<evidence type="ECO:0000256" key="11">
    <source>
        <dbReference type="ARBA" id="ARBA00023136"/>
    </source>
</evidence>
<keyword evidence="3" id="KW-0813">Transport</keyword>
<evidence type="ECO:0000256" key="9">
    <source>
        <dbReference type="ARBA" id="ARBA00023065"/>
    </source>
</evidence>
<dbReference type="EMBL" id="CP019344">
    <property type="protein sequence ID" value="ARN79282.1"/>
    <property type="molecule type" value="Genomic_DNA"/>
</dbReference>
<organism evidence="17 18">
    <name type="scientific">Nonlabens spongiae</name>
    <dbReference type="NCBI Taxonomy" id="331648"/>
    <lineage>
        <taxon>Bacteria</taxon>
        <taxon>Pseudomonadati</taxon>
        <taxon>Bacteroidota</taxon>
        <taxon>Flavobacteriia</taxon>
        <taxon>Flavobacteriales</taxon>
        <taxon>Flavobacteriaceae</taxon>
        <taxon>Nonlabens</taxon>
    </lineage>
</organism>
<keyword evidence="5 17" id="KW-0762">Sugar transport</keyword>
<dbReference type="Pfam" id="PF22461">
    <property type="entry name" value="SLBB_2"/>
    <property type="match status" value="1"/>
</dbReference>
<keyword evidence="10" id="KW-0626">Porin</keyword>
<dbReference type="InterPro" id="IPR049712">
    <property type="entry name" value="Poly_export"/>
</dbReference>
<name>A0A1W6MNZ3_9FLAO</name>
<evidence type="ECO:0000256" key="5">
    <source>
        <dbReference type="ARBA" id="ARBA00022597"/>
    </source>
</evidence>
<feature type="domain" description="SLBB" evidence="16">
    <location>
        <begin position="152"/>
        <end position="228"/>
    </location>
</feature>
<evidence type="ECO:0000256" key="7">
    <source>
        <dbReference type="ARBA" id="ARBA00022729"/>
    </source>
</evidence>
<dbReference type="GO" id="GO:0015288">
    <property type="term" value="F:porin activity"/>
    <property type="evidence" value="ECO:0007669"/>
    <property type="project" value="UniProtKB-KW"/>
</dbReference>
<evidence type="ECO:0000256" key="8">
    <source>
        <dbReference type="ARBA" id="ARBA00023047"/>
    </source>
</evidence>
<evidence type="ECO:0000256" key="3">
    <source>
        <dbReference type="ARBA" id="ARBA00022448"/>
    </source>
</evidence>
<evidence type="ECO:0000259" key="15">
    <source>
        <dbReference type="Pfam" id="PF02563"/>
    </source>
</evidence>
<accession>A0A1W6MNZ3</accession>
<dbReference type="Proteomes" id="UP000193431">
    <property type="component" value="Chromosome"/>
</dbReference>
<evidence type="ECO:0000256" key="1">
    <source>
        <dbReference type="ARBA" id="ARBA00004571"/>
    </source>
</evidence>
<evidence type="ECO:0000313" key="18">
    <source>
        <dbReference type="Proteomes" id="UP000193431"/>
    </source>
</evidence>
<keyword evidence="11" id="KW-0472">Membrane</keyword>
<dbReference type="AlphaFoldDB" id="A0A1W6MNZ3"/>
<sequence length="271" mass="29753">MQKLIVFLLLALLMGSCIPTKRITYLQSDGNSENDSLITIEKVQSPYRLQIGDVLSIQIQAPYDQDLIADFTKKTAGGGGGAQQVLQGGLYFTGYIIDRRGYIEMPQLGEILAVGETEEILRDRIKNLLYQKGGFKKSSDLFVSVKLEGLRYTMVGEVNSPGQNTILRDRVSIVEAVADAGGVPITGDLKNVRIIRQYEGGIKVHAIDLTTINAMNSPYYFLKPNDVLVFNPLPQKTLGTGTNGLQSFTTIISVLTTLITTYLLIDNLTSN</sequence>
<keyword evidence="14" id="KW-0449">Lipoprotein</keyword>
<dbReference type="Gene3D" id="3.30.1950.10">
    <property type="entry name" value="wza like domain"/>
    <property type="match status" value="1"/>
</dbReference>
<proteinExistence type="inferred from homology"/>
<feature type="domain" description="Polysaccharide export protein N-terminal" evidence="15">
    <location>
        <begin position="42"/>
        <end position="145"/>
    </location>
</feature>
<dbReference type="GO" id="GO:0009279">
    <property type="term" value="C:cell outer membrane"/>
    <property type="evidence" value="ECO:0007669"/>
    <property type="project" value="UniProtKB-SubCell"/>
</dbReference>
<keyword evidence="9" id="KW-0406">Ion transport</keyword>
<evidence type="ECO:0000256" key="4">
    <source>
        <dbReference type="ARBA" id="ARBA00022452"/>
    </source>
</evidence>
<evidence type="ECO:0000313" key="17">
    <source>
        <dbReference type="EMBL" id="ARN79282.1"/>
    </source>
</evidence>
<dbReference type="PANTHER" id="PTHR33619:SF3">
    <property type="entry name" value="POLYSACCHARIDE EXPORT PROTEIN GFCE-RELATED"/>
    <property type="match status" value="1"/>
</dbReference>
<dbReference type="InterPro" id="IPR054765">
    <property type="entry name" value="SLBB_dom"/>
</dbReference>
<keyword evidence="13" id="KW-0998">Cell outer membrane</keyword>
<dbReference type="Pfam" id="PF02563">
    <property type="entry name" value="Poly_export"/>
    <property type="match status" value="1"/>
</dbReference>
<evidence type="ECO:0000256" key="14">
    <source>
        <dbReference type="ARBA" id="ARBA00023288"/>
    </source>
</evidence>
<evidence type="ECO:0000256" key="12">
    <source>
        <dbReference type="ARBA" id="ARBA00023139"/>
    </source>
</evidence>
<gene>
    <name evidence="17" type="ORF">BST97_15525</name>
</gene>
<dbReference type="InterPro" id="IPR003715">
    <property type="entry name" value="Poly_export_N"/>
</dbReference>
<dbReference type="PANTHER" id="PTHR33619">
    <property type="entry name" value="POLYSACCHARIDE EXPORT PROTEIN GFCE-RELATED"/>
    <property type="match status" value="1"/>
</dbReference>
<dbReference type="GO" id="GO:0006811">
    <property type="term" value="P:monoatomic ion transport"/>
    <property type="evidence" value="ECO:0007669"/>
    <property type="project" value="UniProtKB-KW"/>
</dbReference>